<organism evidence="1 2">
    <name type="scientific">Pogonophryne albipinna</name>
    <dbReference type="NCBI Taxonomy" id="1090488"/>
    <lineage>
        <taxon>Eukaryota</taxon>
        <taxon>Metazoa</taxon>
        <taxon>Chordata</taxon>
        <taxon>Craniata</taxon>
        <taxon>Vertebrata</taxon>
        <taxon>Euteleostomi</taxon>
        <taxon>Actinopterygii</taxon>
        <taxon>Neopterygii</taxon>
        <taxon>Teleostei</taxon>
        <taxon>Neoteleostei</taxon>
        <taxon>Acanthomorphata</taxon>
        <taxon>Eupercaria</taxon>
        <taxon>Perciformes</taxon>
        <taxon>Notothenioidei</taxon>
        <taxon>Pogonophryne</taxon>
    </lineage>
</organism>
<dbReference type="GO" id="GO:0005085">
    <property type="term" value="F:guanyl-nucleotide exchange factor activity"/>
    <property type="evidence" value="ECO:0007669"/>
    <property type="project" value="TreeGrafter"/>
</dbReference>
<dbReference type="Gene3D" id="1.10.418.10">
    <property type="entry name" value="Calponin-like domain"/>
    <property type="match status" value="1"/>
</dbReference>
<protein>
    <submittedName>
        <fullName evidence="1">Uncharacterized protein</fullName>
    </submittedName>
</protein>
<dbReference type="GO" id="GO:0005737">
    <property type="term" value="C:cytoplasm"/>
    <property type="evidence" value="ECO:0007669"/>
    <property type="project" value="TreeGrafter"/>
</dbReference>
<dbReference type="PANTHER" id="PTHR45818">
    <property type="entry name" value="PROTEIN VAV"/>
    <property type="match status" value="1"/>
</dbReference>
<evidence type="ECO:0000313" key="1">
    <source>
        <dbReference type="EMBL" id="KAJ4925260.1"/>
    </source>
</evidence>
<evidence type="ECO:0000313" key="2">
    <source>
        <dbReference type="Proteomes" id="UP001219934"/>
    </source>
</evidence>
<dbReference type="Proteomes" id="UP001219934">
    <property type="component" value="Unassembled WGS sequence"/>
</dbReference>
<comment type="caution">
    <text evidence="1">The sequence shown here is derived from an EMBL/GenBank/DDBJ whole genome shotgun (WGS) entry which is preliminary data.</text>
</comment>
<proteinExistence type="predicted"/>
<dbReference type="EMBL" id="JAPTMU010000021">
    <property type="protein sequence ID" value="KAJ4925260.1"/>
    <property type="molecule type" value="Genomic_DNA"/>
</dbReference>
<gene>
    <name evidence="1" type="ORF">JOQ06_017995</name>
</gene>
<dbReference type="PANTHER" id="PTHR45818:SF3">
    <property type="entry name" value="PROTEIN VAV"/>
    <property type="match status" value="1"/>
</dbReference>
<sequence length="96" mass="11069">MDDCKEYPYMCNETERQRFLCLKNIRTFLAACSDIFGMKKSELFEAFDLFDVRDFGKVRQGCSVTHVEASFLLRKAHPPSLCLPSVKLNNFTNYGA</sequence>
<keyword evidence="2" id="KW-1185">Reference proteome</keyword>
<name>A0AAD6F948_9TELE</name>
<accession>A0AAD6F948</accession>
<dbReference type="SUPFAM" id="SSF47576">
    <property type="entry name" value="Calponin-homology domain, CH-domain"/>
    <property type="match status" value="1"/>
</dbReference>
<reference evidence="1" key="1">
    <citation type="submission" date="2022-11" db="EMBL/GenBank/DDBJ databases">
        <title>Chromosome-level genome of Pogonophryne albipinna.</title>
        <authorList>
            <person name="Jo E."/>
        </authorList>
    </citation>
    <scope>NUCLEOTIDE SEQUENCE</scope>
    <source>
        <strain evidence="1">SGF0006</strain>
        <tissue evidence="1">Muscle</tissue>
    </source>
</reference>
<dbReference type="InterPro" id="IPR036872">
    <property type="entry name" value="CH_dom_sf"/>
</dbReference>
<dbReference type="GO" id="GO:0016477">
    <property type="term" value="P:cell migration"/>
    <property type="evidence" value="ECO:0007669"/>
    <property type="project" value="TreeGrafter"/>
</dbReference>
<dbReference type="AlphaFoldDB" id="A0AAD6F948"/>